<keyword evidence="2" id="KW-1185">Reference proteome</keyword>
<proteinExistence type="predicted"/>
<dbReference type="HOGENOM" id="CLU_2983410_0_0_10"/>
<organism evidence="1 2">
    <name type="scientific">Bacteroides fluxus YIT 12057</name>
    <dbReference type="NCBI Taxonomy" id="763034"/>
    <lineage>
        <taxon>Bacteria</taxon>
        <taxon>Pseudomonadati</taxon>
        <taxon>Bacteroidota</taxon>
        <taxon>Bacteroidia</taxon>
        <taxon>Bacteroidales</taxon>
        <taxon>Bacteroidaceae</taxon>
        <taxon>Bacteroides</taxon>
    </lineage>
</organism>
<accession>F3PV46</accession>
<dbReference type="Proteomes" id="UP000003416">
    <property type="component" value="Unassembled WGS sequence"/>
</dbReference>
<comment type="caution">
    <text evidence="1">The sequence shown here is derived from an EMBL/GenBank/DDBJ whole genome shotgun (WGS) entry which is preliminary data.</text>
</comment>
<reference evidence="1 2" key="1">
    <citation type="submission" date="2011-02" db="EMBL/GenBank/DDBJ databases">
        <authorList>
            <person name="Weinstock G."/>
            <person name="Sodergren E."/>
            <person name="Clifton S."/>
            <person name="Fulton L."/>
            <person name="Fulton B."/>
            <person name="Courtney L."/>
            <person name="Fronick C."/>
            <person name="Harrison M."/>
            <person name="Strong C."/>
            <person name="Farmer C."/>
            <person name="Delahaunty K."/>
            <person name="Markovic C."/>
            <person name="Hall O."/>
            <person name="Minx P."/>
            <person name="Tomlinson C."/>
            <person name="Mitreva M."/>
            <person name="Hou S."/>
            <person name="Chen J."/>
            <person name="Wollam A."/>
            <person name="Pepin K.H."/>
            <person name="Johnson M."/>
            <person name="Bhonagiri V."/>
            <person name="Zhang X."/>
            <person name="Suruliraj S."/>
            <person name="Warren W."/>
            <person name="Chinwalla A."/>
            <person name="Mardis E.R."/>
            <person name="Wilson R.K."/>
        </authorList>
    </citation>
    <scope>NUCLEOTIDE SEQUENCE [LARGE SCALE GENOMIC DNA]</scope>
    <source>
        <strain evidence="1 2">YIT 12057</strain>
    </source>
</reference>
<dbReference type="STRING" id="763034.HMPREF9446_02620"/>
<name>F3PV46_9BACE</name>
<protein>
    <submittedName>
        <fullName evidence="1">Uncharacterized protein</fullName>
    </submittedName>
</protein>
<dbReference type="AlphaFoldDB" id="F3PV46"/>
<sequence>MPETALAANNRHTLAPTLKDIGAYAFANAQVGDFYCKNDNNEGYLIPGDASLTEAVTC</sequence>
<dbReference type="EMBL" id="AFBN01000058">
    <property type="protein sequence ID" value="EGF55557.1"/>
    <property type="molecule type" value="Genomic_DNA"/>
</dbReference>
<gene>
    <name evidence="1" type="ORF">HMPREF9446_02620</name>
</gene>
<evidence type="ECO:0000313" key="1">
    <source>
        <dbReference type="EMBL" id="EGF55557.1"/>
    </source>
</evidence>
<feature type="non-terminal residue" evidence="1">
    <location>
        <position position="58"/>
    </location>
</feature>
<evidence type="ECO:0000313" key="2">
    <source>
        <dbReference type="Proteomes" id="UP000003416"/>
    </source>
</evidence>